<feature type="non-terminal residue" evidence="6">
    <location>
        <position position="192"/>
    </location>
</feature>
<dbReference type="InterPro" id="IPR036093">
    <property type="entry name" value="NAC_dom_sf"/>
</dbReference>
<keyword evidence="7" id="KW-1185">Reference proteome</keyword>
<dbReference type="FunFam" id="2.170.150.80:FF:000009">
    <property type="entry name" value="NAC domain-containing protein 8"/>
    <property type="match status" value="1"/>
</dbReference>
<dbReference type="Pfam" id="PF02365">
    <property type="entry name" value="NAM"/>
    <property type="match status" value="1"/>
</dbReference>
<evidence type="ECO:0000256" key="1">
    <source>
        <dbReference type="ARBA" id="ARBA00023015"/>
    </source>
</evidence>
<dbReference type="Proteomes" id="UP000265520">
    <property type="component" value="Unassembled WGS sequence"/>
</dbReference>
<comment type="caution">
    <text evidence="6">The sequence shown here is derived from an EMBL/GenBank/DDBJ whole genome shotgun (WGS) entry which is preliminary data.</text>
</comment>
<name>A0A392PPX2_9FABA</name>
<evidence type="ECO:0000256" key="3">
    <source>
        <dbReference type="ARBA" id="ARBA00023163"/>
    </source>
</evidence>
<reference evidence="6 7" key="1">
    <citation type="journal article" date="2018" name="Front. Plant Sci.">
        <title>Red Clover (Trifolium pratense) and Zigzag Clover (T. medium) - A Picture of Genomic Similarities and Differences.</title>
        <authorList>
            <person name="Dluhosova J."/>
            <person name="Istvanek J."/>
            <person name="Nedelnik J."/>
            <person name="Repkova J."/>
        </authorList>
    </citation>
    <scope>NUCLEOTIDE SEQUENCE [LARGE SCALE GENOMIC DNA]</scope>
    <source>
        <strain evidence="7">cv. 10/8</strain>
        <tissue evidence="6">Leaf</tissue>
    </source>
</reference>
<dbReference type="GO" id="GO:0003700">
    <property type="term" value="F:DNA-binding transcription factor activity"/>
    <property type="evidence" value="ECO:0007669"/>
    <property type="project" value="InterPro"/>
</dbReference>
<evidence type="ECO:0000313" key="7">
    <source>
        <dbReference type="Proteomes" id="UP000265520"/>
    </source>
</evidence>
<dbReference type="InterPro" id="IPR003441">
    <property type="entry name" value="NAC-dom"/>
</dbReference>
<protein>
    <submittedName>
        <fullName evidence="6">NAC domain-containing protein 8-like</fullName>
    </submittedName>
</protein>
<evidence type="ECO:0000256" key="4">
    <source>
        <dbReference type="ARBA" id="ARBA00023242"/>
    </source>
</evidence>
<proteinExistence type="predicted"/>
<evidence type="ECO:0000259" key="5">
    <source>
        <dbReference type="PROSITE" id="PS51005"/>
    </source>
</evidence>
<keyword evidence="4" id="KW-0539">Nucleus</keyword>
<dbReference type="InterPro" id="IPR044799">
    <property type="entry name" value="SOG1-like"/>
</dbReference>
<dbReference type="PANTHER" id="PTHR31079:SF45">
    <property type="entry name" value="NAC TRANSCRIPTION FACTOR-LIKE PROTEIN"/>
    <property type="match status" value="1"/>
</dbReference>
<dbReference type="EMBL" id="LXQA010087956">
    <property type="protein sequence ID" value="MCI13356.1"/>
    <property type="molecule type" value="Genomic_DNA"/>
</dbReference>
<accession>A0A392PPX2</accession>
<feature type="domain" description="NAC" evidence="5">
    <location>
        <begin position="1"/>
        <end position="145"/>
    </location>
</feature>
<sequence length="192" mass="21605">MSHLLAKVGAGDSEPHPFIDEFITTIEEDGGICYTHPQHLPGISQDGSVAHFFHKAIKAYNSGGRKRRRIFDQNIGDLRWHKTGKTRPIFLDGIQRGCKKIMVLYTTPSNGGKAEKTNWVVHQYHIGREEDEKDGEYVISKIFYQQQQVKLGKKDDQDVPETSGEASVARVVDPVTPNFVTPELPCNKKQCS</sequence>
<dbReference type="GO" id="GO:0005634">
    <property type="term" value="C:nucleus"/>
    <property type="evidence" value="ECO:0007669"/>
    <property type="project" value="TreeGrafter"/>
</dbReference>
<dbReference type="SUPFAM" id="SSF101941">
    <property type="entry name" value="NAC domain"/>
    <property type="match status" value="1"/>
</dbReference>
<dbReference type="PROSITE" id="PS51005">
    <property type="entry name" value="NAC"/>
    <property type="match status" value="1"/>
</dbReference>
<keyword evidence="2" id="KW-0238">DNA-binding</keyword>
<organism evidence="6 7">
    <name type="scientific">Trifolium medium</name>
    <dbReference type="NCBI Taxonomy" id="97028"/>
    <lineage>
        <taxon>Eukaryota</taxon>
        <taxon>Viridiplantae</taxon>
        <taxon>Streptophyta</taxon>
        <taxon>Embryophyta</taxon>
        <taxon>Tracheophyta</taxon>
        <taxon>Spermatophyta</taxon>
        <taxon>Magnoliopsida</taxon>
        <taxon>eudicotyledons</taxon>
        <taxon>Gunneridae</taxon>
        <taxon>Pentapetalae</taxon>
        <taxon>rosids</taxon>
        <taxon>fabids</taxon>
        <taxon>Fabales</taxon>
        <taxon>Fabaceae</taxon>
        <taxon>Papilionoideae</taxon>
        <taxon>50 kb inversion clade</taxon>
        <taxon>NPAAA clade</taxon>
        <taxon>Hologalegina</taxon>
        <taxon>IRL clade</taxon>
        <taxon>Trifolieae</taxon>
        <taxon>Trifolium</taxon>
    </lineage>
</organism>
<keyword evidence="1" id="KW-0805">Transcription regulation</keyword>
<dbReference type="PANTHER" id="PTHR31079">
    <property type="entry name" value="NAC DOMAIN-CONTAINING PROTEIN 73"/>
    <property type="match status" value="1"/>
</dbReference>
<evidence type="ECO:0000256" key="2">
    <source>
        <dbReference type="ARBA" id="ARBA00023125"/>
    </source>
</evidence>
<evidence type="ECO:0000313" key="6">
    <source>
        <dbReference type="EMBL" id="MCI13356.1"/>
    </source>
</evidence>
<dbReference type="Gene3D" id="2.170.150.80">
    <property type="entry name" value="NAC domain"/>
    <property type="match status" value="1"/>
</dbReference>
<keyword evidence="3" id="KW-0804">Transcription</keyword>
<dbReference type="GO" id="GO:0000976">
    <property type="term" value="F:transcription cis-regulatory region binding"/>
    <property type="evidence" value="ECO:0007669"/>
    <property type="project" value="TreeGrafter"/>
</dbReference>
<dbReference type="AlphaFoldDB" id="A0A392PPX2"/>